<accession>A0A9W6LQS1</accession>
<reference evidence="2" key="1">
    <citation type="journal article" date="2023" name="Int. J. Syst. Evol. Microbiol.">
        <title>Methylocystis iwaonis sp. nov., a type II methane-oxidizing bacterium from surface soil of a rice paddy field in Japan, and emended description of the genus Methylocystis (ex Whittenbury et al. 1970) Bowman et al. 1993.</title>
        <authorList>
            <person name="Kaise H."/>
            <person name="Sawadogo J.B."/>
            <person name="Alam M.S."/>
            <person name="Ueno C."/>
            <person name="Dianou D."/>
            <person name="Shinjo R."/>
            <person name="Asakawa S."/>
        </authorList>
    </citation>
    <scope>NUCLEOTIDE SEQUENCE</scope>
    <source>
        <strain evidence="2">LMG27198</strain>
    </source>
</reference>
<dbReference type="RefSeq" id="WP_281800435.1">
    <property type="nucleotide sequence ID" value="NZ_BSEC01000001.1"/>
</dbReference>
<evidence type="ECO:0000313" key="2">
    <source>
        <dbReference type="EMBL" id="GLI91671.1"/>
    </source>
</evidence>
<proteinExistence type="predicted"/>
<dbReference type="Proteomes" id="UP001144323">
    <property type="component" value="Unassembled WGS sequence"/>
</dbReference>
<name>A0A9W6LQS1_9HYPH</name>
<dbReference type="PANTHER" id="PTHR39327">
    <property type="match status" value="1"/>
</dbReference>
<dbReference type="Pfam" id="PF06035">
    <property type="entry name" value="Peptidase_C93"/>
    <property type="match status" value="1"/>
</dbReference>
<organism evidence="2 3">
    <name type="scientific">Methylocystis echinoides</name>
    <dbReference type="NCBI Taxonomy" id="29468"/>
    <lineage>
        <taxon>Bacteria</taxon>
        <taxon>Pseudomonadati</taxon>
        <taxon>Pseudomonadota</taxon>
        <taxon>Alphaproteobacteria</taxon>
        <taxon>Hyphomicrobiales</taxon>
        <taxon>Methylocystaceae</taxon>
        <taxon>Methylocystis</taxon>
    </lineage>
</organism>
<dbReference type="AlphaFoldDB" id="A0A9W6LQS1"/>
<gene>
    <name evidence="2" type="ORF">LMG27198_06630</name>
</gene>
<feature type="signal peptide" evidence="1">
    <location>
        <begin position="1"/>
        <end position="28"/>
    </location>
</feature>
<sequence length="207" mass="22649">MFGFIVKTAAIYVLAGAALIASATTADAGPEGSSYAVAGAETSVPFGWVDFCQRYRGECADETHAPRDIDLTSAALKKIARVNAWVNKSIQPVTDEEHWATVDAWDYPADGKGDCEDYALLKRRMLIAKGFPSEALLLTVVKEANGDGHSILTIHTNRGDYVLDNLTDEVKPWTQTPYRFVKRQSQENPNIWVALSEPGARLAYAGR</sequence>
<keyword evidence="1" id="KW-0732">Signal</keyword>
<dbReference type="InterPro" id="IPR010319">
    <property type="entry name" value="Transglutaminase-like_Cys_pept"/>
</dbReference>
<dbReference type="EMBL" id="BSEC01000001">
    <property type="protein sequence ID" value="GLI91671.1"/>
    <property type="molecule type" value="Genomic_DNA"/>
</dbReference>
<dbReference type="Gene3D" id="3.10.620.30">
    <property type="match status" value="1"/>
</dbReference>
<protein>
    <submittedName>
        <fullName evidence="2">Transglutaminase</fullName>
    </submittedName>
</protein>
<comment type="caution">
    <text evidence="2">The sequence shown here is derived from an EMBL/GenBank/DDBJ whole genome shotgun (WGS) entry which is preliminary data.</text>
</comment>
<dbReference type="PANTHER" id="PTHR39327:SF1">
    <property type="entry name" value="BLR5470 PROTEIN"/>
    <property type="match status" value="1"/>
</dbReference>
<evidence type="ECO:0000256" key="1">
    <source>
        <dbReference type="SAM" id="SignalP"/>
    </source>
</evidence>
<evidence type="ECO:0000313" key="3">
    <source>
        <dbReference type="Proteomes" id="UP001144323"/>
    </source>
</evidence>
<keyword evidence="3" id="KW-1185">Reference proteome</keyword>
<feature type="chain" id="PRO_5040847241" evidence="1">
    <location>
        <begin position="29"/>
        <end position="207"/>
    </location>
</feature>